<organism evidence="2 3">
    <name type="scientific">Candidatus Nomurabacteria bacterium GW2011_GWA1_46_11</name>
    <dbReference type="NCBI Taxonomy" id="1618732"/>
    <lineage>
        <taxon>Bacteria</taxon>
        <taxon>Candidatus Nomuraibacteriota</taxon>
    </lineage>
</organism>
<evidence type="ECO:0000313" key="2">
    <source>
        <dbReference type="EMBL" id="KKU22371.1"/>
    </source>
</evidence>
<dbReference type="Proteomes" id="UP000034107">
    <property type="component" value="Unassembled WGS sequence"/>
</dbReference>
<feature type="transmembrane region" description="Helical" evidence="1">
    <location>
        <begin position="7"/>
        <end position="26"/>
    </location>
</feature>
<reference evidence="2 3" key="1">
    <citation type="journal article" date="2015" name="Nature">
        <title>rRNA introns, odd ribosomes, and small enigmatic genomes across a large radiation of phyla.</title>
        <authorList>
            <person name="Brown C.T."/>
            <person name="Hug L.A."/>
            <person name="Thomas B.C."/>
            <person name="Sharon I."/>
            <person name="Castelle C.J."/>
            <person name="Singh A."/>
            <person name="Wilkins M.J."/>
            <person name="Williams K.H."/>
            <person name="Banfield J.F."/>
        </authorList>
    </citation>
    <scope>NUCLEOTIDE SEQUENCE [LARGE SCALE GENOMIC DNA]</scope>
</reference>
<keyword evidence="1" id="KW-0812">Transmembrane</keyword>
<evidence type="ECO:0000313" key="3">
    <source>
        <dbReference type="Proteomes" id="UP000034107"/>
    </source>
</evidence>
<comment type="caution">
    <text evidence="2">The sequence shown here is derived from an EMBL/GenBank/DDBJ whole genome shotgun (WGS) entry which is preliminary data.</text>
</comment>
<evidence type="ECO:0000256" key="1">
    <source>
        <dbReference type="SAM" id="Phobius"/>
    </source>
</evidence>
<protein>
    <submittedName>
        <fullName evidence="2">Uncharacterized protein</fullName>
    </submittedName>
</protein>
<proteinExistence type="predicted"/>
<name>A0A0G1NPL8_9BACT</name>
<sequence>MMFSKKIRFFIIIILMLAAVSVVMVISKKPKPSVEEVHYHAGFKVFVDGQLQDYSGSKFMYIKPCTADNSKEIKDEQMEKAHLHDGVGDVVHVEHQGSIWRDLFKNINVSFDSEKPLHAFTNSGDKIADILIQPIEPDQSIVIVVGDEIDSQTITKNAVTPEHIKTTGEKSETC</sequence>
<gene>
    <name evidence="2" type="ORF">UX31_C0003G0037</name>
</gene>
<keyword evidence="1" id="KW-0472">Membrane</keyword>
<dbReference type="AlphaFoldDB" id="A0A0G1NPL8"/>
<dbReference type="EMBL" id="LCLS01000003">
    <property type="protein sequence ID" value="KKU22371.1"/>
    <property type="molecule type" value="Genomic_DNA"/>
</dbReference>
<keyword evidence="1" id="KW-1133">Transmembrane helix</keyword>
<accession>A0A0G1NPL8</accession>